<sequence length="469" mass="52373">MPRVSSSQTARNVDDANCKDENKQEDGTQANASCGGVNISSGISSEANGLMNSRDKLEECSEAERDMISAETRNGNSFRFSARCSHAYDSSASSTNEGQGVPQKYLLLSRRTFRNKKFSNFVSSESENDLKNSVNAGEQPVDQKFSTNLSFERSASANAAKSSFRLGVRARGQNSSFASEDFHSVKNWMESEKGSSPRSATEDIKRLLKFRYSKQDDRAKILSKIDELRDDLNGYFNKTADRIRSSRFTVNVRNFEGKVPPAQYRSSLVPFSKQSISSCLHCHPGGTCCHNDHCRPCPHNICCHLPKPANQPLETVPSRRDESHNFKRHCRPVSGGSPFVICYRCFKLLQLPADFLVSTKKVHKLRCGDCSQILLYTFRPKIQSEPETPAEAIHPPSEVGKVEHDCCGFSGDGVMDPVSYSEEYGLSFGKSFSYEANNEIVEEEDEDGRVGRLHLHKLMGYSSARQLLY</sequence>
<feature type="compositionally biased region" description="Polar residues" evidence="1">
    <location>
        <begin position="1"/>
        <end position="11"/>
    </location>
</feature>
<proteinExistence type="predicted"/>
<dbReference type="PANTHER" id="PTHR31105:SF38">
    <property type="entry name" value="PROTEIN ENHANCED DISEASE RESISTANCE 4"/>
    <property type="match status" value="1"/>
</dbReference>
<feature type="compositionally biased region" description="Basic and acidic residues" evidence="1">
    <location>
        <begin position="12"/>
        <end position="26"/>
    </location>
</feature>
<dbReference type="EMBL" id="KZ451951">
    <property type="protein sequence ID" value="PKA58600.1"/>
    <property type="molecule type" value="Genomic_DNA"/>
</dbReference>
<feature type="domain" description="Probable zinc-ribbon" evidence="2">
    <location>
        <begin position="335"/>
        <end position="376"/>
    </location>
</feature>
<evidence type="ECO:0000313" key="4">
    <source>
        <dbReference type="Proteomes" id="UP000236161"/>
    </source>
</evidence>
<feature type="compositionally biased region" description="Polar residues" evidence="1">
    <location>
        <begin position="27"/>
        <end position="38"/>
    </location>
</feature>
<reference evidence="3 4" key="1">
    <citation type="journal article" date="2017" name="Nature">
        <title>The Apostasia genome and the evolution of orchids.</title>
        <authorList>
            <person name="Zhang G.Q."/>
            <person name="Liu K.W."/>
            <person name="Li Z."/>
            <person name="Lohaus R."/>
            <person name="Hsiao Y.Y."/>
            <person name="Niu S.C."/>
            <person name="Wang J.Y."/>
            <person name="Lin Y.C."/>
            <person name="Xu Q."/>
            <person name="Chen L.J."/>
            <person name="Yoshida K."/>
            <person name="Fujiwara S."/>
            <person name="Wang Z.W."/>
            <person name="Zhang Y.Q."/>
            <person name="Mitsuda N."/>
            <person name="Wang M."/>
            <person name="Liu G.H."/>
            <person name="Pecoraro L."/>
            <person name="Huang H.X."/>
            <person name="Xiao X.J."/>
            <person name="Lin M."/>
            <person name="Wu X.Y."/>
            <person name="Wu W.L."/>
            <person name="Chen Y.Y."/>
            <person name="Chang S.B."/>
            <person name="Sakamoto S."/>
            <person name="Ohme-Takagi M."/>
            <person name="Yagi M."/>
            <person name="Zeng S.J."/>
            <person name="Shen C.Y."/>
            <person name="Yeh C.M."/>
            <person name="Luo Y.B."/>
            <person name="Tsai W.C."/>
            <person name="Van de Peer Y."/>
            <person name="Liu Z.J."/>
        </authorList>
    </citation>
    <scope>NUCLEOTIDE SEQUENCE [LARGE SCALE GENOMIC DNA]</scope>
    <source>
        <strain evidence="4">cv. Shenzhen</strain>
        <tissue evidence="3">Stem</tissue>
    </source>
</reference>
<dbReference type="InterPro" id="IPR021480">
    <property type="entry name" value="Zinc_ribbon_12"/>
</dbReference>
<dbReference type="Proteomes" id="UP000236161">
    <property type="component" value="Unassembled WGS sequence"/>
</dbReference>
<accession>A0A2I0ASS9</accession>
<dbReference type="AlphaFoldDB" id="A0A2I0ASS9"/>
<keyword evidence="4" id="KW-1185">Reference proteome</keyword>
<dbReference type="Pfam" id="PF11331">
    <property type="entry name" value="Zn_ribbon_12"/>
    <property type="match status" value="1"/>
</dbReference>
<protein>
    <recommendedName>
        <fullName evidence="2">Probable zinc-ribbon domain-containing protein</fullName>
    </recommendedName>
</protein>
<evidence type="ECO:0000256" key="1">
    <source>
        <dbReference type="SAM" id="MobiDB-lite"/>
    </source>
</evidence>
<evidence type="ECO:0000313" key="3">
    <source>
        <dbReference type="EMBL" id="PKA58600.1"/>
    </source>
</evidence>
<dbReference type="PANTHER" id="PTHR31105">
    <property type="entry name" value="EXTRA-LARGE G-PROTEIN-LIKE"/>
    <property type="match status" value="1"/>
</dbReference>
<organism evidence="3 4">
    <name type="scientific">Apostasia shenzhenica</name>
    <dbReference type="NCBI Taxonomy" id="1088818"/>
    <lineage>
        <taxon>Eukaryota</taxon>
        <taxon>Viridiplantae</taxon>
        <taxon>Streptophyta</taxon>
        <taxon>Embryophyta</taxon>
        <taxon>Tracheophyta</taxon>
        <taxon>Spermatophyta</taxon>
        <taxon>Magnoliopsida</taxon>
        <taxon>Liliopsida</taxon>
        <taxon>Asparagales</taxon>
        <taxon>Orchidaceae</taxon>
        <taxon>Apostasioideae</taxon>
        <taxon>Apostasia</taxon>
    </lineage>
</organism>
<evidence type="ECO:0000259" key="2">
    <source>
        <dbReference type="Pfam" id="PF11331"/>
    </source>
</evidence>
<name>A0A2I0ASS9_9ASPA</name>
<dbReference type="GO" id="GO:1900150">
    <property type="term" value="P:regulation of defense response to fungus"/>
    <property type="evidence" value="ECO:0007669"/>
    <property type="project" value="InterPro"/>
</dbReference>
<gene>
    <name evidence="3" type="primary">Y-1</name>
    <name evidence="3" type="ORF">AXF42_Ash008887</name>
</gene>
<feature type="region of interest" description="Disordered" evidence="1">
    <location>
        <begin position="1"/>
        <end position="38"/>
    </location>
</feature>
<dbReference type="OrthoDB" id="1930285at2759"/>
<dbReference type="InterPro" id="IPR040244">
    <property type="entry name" value="EDR4-like"/>
</dbReference>
<dbReference type="STRING" id="1088818.A0A2I0ASS9"/>